<organism evidence="1 2">
    <name type="scientific">Pseudonocardia aurantiaca</name>
    <dbReference type="NCBI Taxonomy" id="75290"/>
    <lineage>
        <taxon>Bacteria</taxon>
        <taxon>Bacillati</taxon>
        <taxon>Actinomycetota</taxon>
        <taxon>Actinomycetes</taxon>
        <taxon>Pseudonocardiales</taxon>
        <taxon>Pseudonocardiaceae</taxon>
        <taxon>Pseudonocardia</taxon>
    </lineage>
</organism>
<gene>
    <name evidence="1" type="ORF">ACFSCY_19500</name>
</gene>
<evidence type="ECO:0000313" key="1">
    <source>
        <dbReference type="EMBL" id="MFD1531624.1"/>
    </source>
</evidence>
<accession>A0ABW4FLY0</accession>
<proteinExistence type="predicted"/>
<comment type="caution">
    <text evidence="1">The sequence shown here is derived from an EMBL/GenBank/DDBJ whole genome shotgun (WGS) entry which is preliminary data.</text>
</comment>
<keyword evidence="2" id="KW-1185">Reference proteome</keyword>
<evidence type="ECO:0000313" key="2">
    <source>
        <dbReference type="Proteomes" id="UP001597145"/>
    </source>
</evidence>
<sequence length="58" mass="6261">MSIAVDELAKQLYVDPGDVGVILATLADEPIADAVSNELSGEVRMIRDGFGFRTRPQL</sequence>
<protein>
    <submittedName>
        <fullName evidence="1">Uncharacterized protein</fullName>
    </submittedName>
</protein>
<name>A0ABW4FLY0_9PSEU</name>
<dbReference type="Proteomes" id="UP001597145">
    <property type="component" value="Unassembled WGS sequence"/>
</dbReference>
<reference evidence="2" key="1">
    <citation type="journal article" date="2019" name="Int. J. Syst. Evol. Microbiol.">
        <title>The Global Catalogue of Microorganisms (GCM) 10K type strain sequencing project: providing services to taxonomists for standard genome sequencing and annotation.</title>
        <authorList>
            <consortium name="The Broad Institute Genomics Platform"/>
            <consortium name="The Broad Institute Genome Sequencing Center for Infectious Disease"/>
            <person name="Wu L."/>
            <person name="Ma J."/>
        </authorList>
    </citation>
    <scope>NUCLEOTIDE SEQUENCE [LARGE SCALE GENOMIC DNA]</scope>
    <source>
        <strain evidence="2">JCM 12165</strain>
    </source>
</reference>
<dbReference type="EMBL" id="JBHUCP010000014">
    <property type="protein sequence ID" value="MFD1531624.1"/>
    <property type="molecule type" value="Genomic_DNA"/>
</dbReference>
<dbReference type="RefSeq" id="WP_343979615.1">
    <property type="nucleotide sequence ID" value="NZ_BAAAJG010000011.1"/>
</dbReference>